<keyword evidence="1" id="KW-0472">Membrane</keyword>
<organism evidence="2 3">
    <name type="scientific">Populus trichocarpa</name>
    <name type="common">Western balsam poplar</name>
    <name type="synonym">Populus balsamifera subsp. trichocarpa</name>
    <dbReference type="NCBI Taxonomy" id="3694"/>
    <lineage>
        <taxon>Eukaryota</taxon>
        <taxon>Viridiplantae</taxon>
        <taxon>Streptophyta</taxon>
        <taxon>Embryophyta</taxon>
        <taxon>Tracheophyta</taxon>
        <taxon>Spermatophyta</taxon>
        <taxon>Magnoliopsida</taxon>
        <taxon>eudicotyledons</taxon>
        <taxon>Gunneridae</taxon>
        <taxon>Pentapetalae</taxon>
        <taxon>rosids</taxon>
        <taxon>fabids</taxon>
        <taxon>Malpighiales</taxon>
        <taxon>Salicaceae</taxon>
        <taxon>Saliceae</taxon>
        <taxon>Populus</taxon>
    </lineage>
</organism>
<name>A0A3N7FQ33_POPTR</name>
<evidence type="ECO:0000313" key="2">
    <source>
        <dbReference type="EMBL" id="RQO88771.1"/>
    </source>
</evidence>
<dbReference type="EMBL" id="CM009293">
    <property type="protein sequence ID" value="RQO88771.1"/>
    <property type="molecule type" value="Genomic_DNA"/>
</dbReference>
<feature type="transmembrane region" description="Helical" evidence="1">
    <location>
        <begin position="102"/>
        <end position="122"/>
    </location>
</feature>
<evidence type="ECO:0000256" key="1">
    <source>
        <dbReference type="SAM" id="Phobius"/>
    </source>
</evidence>
<sequence length="141" mass="16254">MIKVVSIRTALDRKGNEKERSLQNCLLSLWLCVILAAALTLKQARKDFDHFFSSSFFDQNKKQSIPKRIWIFSLTNRASIFFAVFSFYFYAFTSRISMNHMLCLFGFLAPSSHVIGKCLTFMELGMLLQSPSTFSLLFILL</sequence>
<reference evidence="2 3" key="1">
    <citation type="journal article" date="2006" name="Science">
        <title>The genome of black cottonwood, Populus trichocarpa (Torr. &amp; Gray).</title>
        <authorList>
            <person name="Tuskan G.A."/>
            <person name="Difazio S."/>
            <person name="Jansson S."/>
            <person name="Bohlmann J."/>
            <person name="Grigoriev I."/>
            <person name="Hellsten U."/>
            <person name="Putnam N."/>
            <person name="Ralph S."/>
            <person name="Rombauts S."/>
            <person name="Salamov A."/>
            <person name="Schein J."/>
            <person name="Sterck L."/>
            <person name="Aerts A."/>
            <person name="Bhalerao R.R."/>
            <person name="Bhalerao R.P."/>
            <person name="Blaudez D."/>
            <person name="Boerjan W."/>
            <person name="Brun A."/>
            <person name="Brunner A."/>
            <person name="Busov V."/>
            <person name="Campbell M."/>
            <person name="Carlson J."/>
            <person name="Chalot M."/>
            <person name="Chapman J."/>
            <person name="Chen G.L."/>
            <person name="Cooper D."/>
            <person name="Coutinho P.M."/>
            <person name="Couturier J."/>
            <person name="Covert S."/>
            <person name="Cronk Q."/>
            <person name="Cunningham R."/>
            <person name="Davis J."/>
            <person name="Degroeve S."/>
            <person name="Dejardin A."/>
            <person name="Depamphilis C."/>
            <person name="Detter J."/>
            <person name="Dirks B."/>
            <person name="Dubchak I."/>
            <person name="Duplessis S."/>
            <person name="Ehlting J."/>
            <person name="Ellis B."/>
            <person name="Gendler K."/>
            <person name="Goodstein D."/>
            <person name="Gribskov M."/>
            <person name="Grimwood J."/>
            <person name="Groover A."/>
            <person name="Gunter L."/>
            <person name="Hamberger B."/>
            <person name="Heinze B."/>
            <person name="Helariutta Y."/>
            <person name="Henrissat B."/>
            <person name="Holligan D."/>
            <person name="Holt R."/>
            <person name="Huang W."/>
            <person name="Islam-Faridi N."/>
            <person name="Jones S."/>
            <person name="Jones-Rhoades M."/>
            <person name="Jorgensen R."/>
            <person name="Joshi C."/>
            <person name="Kangasjarvi J."/>
            <person name="Karlsson J."/>
            <person name="Kelleher C."/>
            <person name="Kirkpatrick R."/>
            <person name="Kirst M."/>
            <person name="Kohler A."/>
            <person name="Kalluri U."/>
            <person name="Larimer F."/>
            <person name="Leebens-Mack J."/>
            <person name="Leple J.C."/>
            <person name="Locascio P."/>
            <person name="Lou Y."/>
            <person name="Lucas S."/>
            <person name="Martin F."/>
            <person name="Montanini B."/>
            <person name="Napoli C."/>
            <person name="Nelson D.R."/>
            <person name="Nelson C."/>
            <person name="Nieminen K."/>
            <person name="Nilsson O."/>
            <person name="Pereda V."/>
            <person name="Peter G."/>
            <person name="Philippe R."/>
            <person name="Pilate G."/>
            <person name="Poliakov A."/>
            <person name="Razumovskaya J."/>
            <person name="Richardson P."/>
            <person name="Rinaldi C."/>
            <person name="Ritland K."/>
            <person name="Rouze P."/>
            <person name="Ryaboy D."/>
            <person name="Schmutz J."/>
            <person name="Schrader J."/>
            <person name="Segerman B."/>
            <person name="Shin H."/>
            <person name="Siddiqui A."/>
            <person name="Sterky F."/>
            <person name="Terry A."/>
            <person name="Tsai C.J."/>
            <person name="Uberbacher E."/>
            <person name="Unneberg P."/>
            <person name="Vahala J."/>
            <person name="Wall K."/>
            <person name="Wessler S."/>
            <person name="Yang G."/>
            <person name="Yin T."/>
            <person name="Douglas C."/>
            <person name="Marra M."/>
            <person name="Sandberg G."/>
            <person name="Van de Peer Y."/>
            <person name="Rokhsar D."/>
        </authorList>
    </citation>
    <scope>NUCLEOTIDE SEQUENCE [LARGE SCALE GENOMIC DNA]</scope>
    <source>
        <strain evidence="3">cv. Nisqually</strain>
    </source>
</reference>
<protein>
    <submittedName>
        <fullName evidence="2">Uncharacterized protein</fullName>
    </submittedName>
</protein>
<dbReference type="Proteomes" id="UP000006729">
    <property type="component" value="Chromosome 4"/>
</dbReference>
<dbReference type="AlphaFoldDB" id="A0A3N7FQ33"/>
<gene>
    <name evidence="2" type="ORF">POPTR_004G003850</name>
</gene>
<evidence type="ECO:0000313" key="3">
    <source>
        <dbReference type="Proteomes" id="UP000006729"/>
    </source>
</evidence>
<proteinExistence type="predicted"/>
<feature type="transmembrane region" description="Helical" evidence="1">
    <location>
        <begin position="21"/>
        <end position="41"/>
    </location>
</feature>
<keyword evidence="1" id="KW-0812">Transmembrane</keyword>
<keyword evidence="1" id="KW-1133">Transmembrane helix</keyword>
<keyword evidence="3" id="KW-1185">Reference proteome</keyword>
<dbReference type="InParanoid" id="A0A3N7FQ33"/>
<feature type="transmembrane region" description="Helical" evidence="1">
    <location>
        <begin position="69"/>
        <end position="90"/>
    </location>
</feature>
<accession>A0A3N7FQ33</accession>